<evidence type="ECO:0000256" key="6">
    <source>
        <dbReference type="ARBA" id="ARBA00023136"/>
    </source>
</evidence>
<dbReference type="GO" id="GO:0055085">
    <property type="term" value="P:transmembrane transport"/>
    <property type="evidence" value="ECO:0007669"/>
    <property type="project" value="InterPro"/>
</dbReference>
<evidence type="ECO:0000313" key="11">
    <source>
        <dbReference type="Proteomes" id="UP000294613"/>
    </source>
</evidence>
<organism evidence="10 11">
    <name type="scientific">Faecalimonas umbilicata</name>
    <dbReference type="NCBI Taxonomy" id="1912855"/>
    <lineage>
        <taxon>Bacteria</taxon>
        <taxon>Bacillati</taxon>
        <taxon>Bacillota</taxon>
        <taxon>Clostridia</taxon>
        <taxon>Lachnospirales</taxon>
        <taxon>Lachnospiraceae</taxon>
        <taxon>Faecalimonas</taxon>
    </lineage>
</organism>
<feature type="transmembrane region" description="Helical" evidence="7">
    <location>
        <begin position="101"/>
        <end position="125"/>
    </location>
</feature>
<dbReference type="EMBL" id="BHEO01000002">
    <property type="protein sequence ID" value="GBU03624.1"/>
    <property type="molecule type" value="Genomic_DNA"/>
</dbReference>
<dbReference type="GO" id="GO:0005886">
    <property type="term" value="C:plasma membrane"/>
    <property type="evidence" value="ECO:0007669"/>
    <property type="project" value="UniProtKB-SubCell"/>
</dbReference>
<dbReference type="Proteomes" id="UP000294613">
    <property type="component" value="Unassembled WGS sequence"/>
</dbReference>
<dbReference type="InterPro" id="IPR000515">
    <property type="entry name" value="MetI-like"/>
</dbReference>
<evidence type="ECO:0000256" key="2">
    <source>
        <dbReference type="ARBA" id="ARBA00022448"/>
    </source>
</evidence>
<proteinExistence type="inferred from homology"/>
<evidence type="ECO:0000256" key="4">
    <source>
        <dbReference type="ARBA" id="ARBA00022692"/>
    </source>
</evidence>
<reference evidence="9 12" key="1">
    <citation type="journal article" date="2018" name="Int. J. Syst. Evol. Microbiol.">
        <title>Draft Genome Sequence of Faecalimonas umbilicata JCM 30896T, an Acetate-Producing Bacterium Isolated from Human Feces.</title>
        <authorList>
            <person name="Sakamoto M."/>
            <person name="Ikeyama N."/>
            <person name="Yuki M."/>
            <person name="Ohkuma M."/>
        </authorList>
    </citation>
    <scope>NUCLEOTIDE SEQUENCE [LARGE SCALE GENOMIC DNA]</scope>
    <source>
        <strain evidence="9 12">EGH7</strain>
    </source>
</reference>
<evidence type="ECO:0000313" key="12">
    <source>
        <dbReference type="Proteomes" id="UP000702954"/>
    </source>
</evidence>
<keyword evidence="3" id="KW-1003">Cell membrane</keyword>
<comment type="caution">
    <text evidence="10">The sequence shown here is derived from an EMBL/GenBank/DDBJ whole genome shotgun (WGS) entry which is preliminary data.</text>
</comment>
<evidence type="ECO:0000256" key="5">
    <source>
        <dbReference type="ARBA" id="ARBA00022989"/>
    </source>
</evidence>
<feature type="transmembrane region" description="Helical" evidence="7">
    <location>
        <begin position="37"/>
        <end position="59"/>
    </location>
</feature>
<feature type="transmembrane region" description="Helical" evidence="7">
    <location>
        <begin position="132"/>
        <end position="156"/>
    </location>
</feature>
<evidence type="ECO:0000256" key="7">
    <source>
        <dbReference type="RuleBase" id="RU363032"/>
    </source>
</evidence>
<reference evidence="10 11" key="2">
    <citation type="submission" date="2019-03" db="EMBL/GenBank/DDBJ databases">
        <title>Genomic Encyclopedia of Type Strains, Phase IV (KMG-IV): sequencing the most valuable type-strain genomes for metagenomic binning, comparative biology and taxonomic classification.</title>
        <authorList>
            <person name="Goeker M."/>
        </authorList>
    </citation>
    <scope>NUCLEOTIDE SEQUENCE [LARGE SCALE GENOMIC DNA]</scope>
    <source>
        <strain evidence="10 11">DSM 103426</strain>
    </source>
</reference>
<dbReference type="Proteomes" id="UP000702954">
    <property type="component" value="Unassembled WGS sequence"/>
</dbReference>
<feature type="transmembrane region" description="Helical" evidence="7">
    <location>
        <begin position="162"/>
        <end position="182"/>
    </location>
</feature>
<dbReference type="InterPro" id="IPR035906">
    <property type="entry name" value="MetI-like_sf"/>
</dbReference>
<sequence>MEGQKLLNGYQTGQQTRRQGAVMFGPGRKIINSLLHLLKMAVLLLASLVTAFPFVWMIISALKTKAEIMDVSAFLPETAQWQNFSEVLFESPMVRYIGNSLFVSVCTVAIQVVTGAMIAYAIVFMRFRGRKMLFAVIMATYMLPTAATYVPSYIILSNWNLLNTYTGLIISNAVSIFGIFLLRQAFMQVPAGLVEAAKIDGANAWKILWKIVTPMTKSSFITFGLMSFISSYNNYMWPSLITDSPEMSLVSQGLRRYFIEGGAYGTEWPKVMAGSTIIVVPLLILFMFTQKWFINGIGGDTGMKG</sequence>
<keyword evidence="12" id="KW-1185">Reference proteome</keyword>
<keyword evidence="5 7" id="KW-1133">Transmembrane helix</keyword>
<keyword evidence="4 7" id="KW-0812">Transmembrane</keyword>
<dbReference type="GeneID" id="97505610"/>
<gene>
    <name evidence="10" type="ORF">EDD74_105115</name>
    <name evidence="9" type="ORF">FAEUMB_01650</name>
</gene>
<dbReference type="Gene3D" id="1.10.3720.10">
    <property type="entry name" value="MetI-like"/>
    <property type="match status" value="1"/>
</dbReference>
<accession>A0A4R3JQT9</accession>
<evidence type="ECO:0000313" key="10">
    <source>
        <dbReference type="EMBL" id="TCS69127.1"/>
    </source>
</evidence>
<keyword evidence="2 7" id="KW-0813">Transport</keyword>
<dbReference type="AlphaFoldDB" id="A0A4R3JQT9"/>
<feature type="domain" description="ABC transmembrane type-1" evidence="8">
    <location>
        <begin position="97"/>
        <end position="289"/>
    </location>
</feature>
<dbReference type="PANTHER" id="PTHR43744">
    <property type="entry name" value="ABC TRANSPORTER PERMEASE PROTEIN MG189-RELATED-RELATED"/>
    <property type="match status" value="1"/>
</dbReference>
<dbReference type="Pfam" id="PF00528">
    <property type="entry name" value="BPD_transp_1"/>
    <property type="match status" value="1"/>
</dbReference>
<evidence type="ECO:0000313" key="9">
    <source>
        <dbReference type="EMBL" id="GBU03624.1"/>
    </source>
</evidence>
<feature type="transmembrane region" description="Helical" evidence="7">
    <location>
        <begin position="271"/>
        <end position="288"/>
    </location>
</feature>
<evidence type="ECO:0000256" key="1">
    <source>
        <dbReference type="ARBA" id="ARBA00004651"/>
    </source>
</evidence>
<dbReference type="CDD" id="cd06261">
    <property type="entry name" value="TM_PBP2"/>
    <property type="match status" value="1"/>
</dbReference>
<protein>
    <submittedName>
        <fullName evidence="10">Carbohydrate ABC transporter membrane protein 2 (CUT1 family)</fullName>
    </submittedName>
    <submittedName>
        <fullName evidence="9">Sugar ABC transporter permease</fullName>
    </submittedName>
</protein>
<dbReference type="PANTHER" id="PTHR43744:SF12">
    <property type="entry name" value="ABC TRANSPORTER PERMEASE PROTEIN MG189-RELATED"/>
    <property type="match status" value="1"/>
</dbReference>
<comment type="subcellular location">
    <subcellularLocation>
        <location evidence="1 7">Cell membrane</location>
        <topology evidence="1 7">Multi-pass membrane protein</topology>
    </subcellularLocation>
</comment>
<dbReference type="EMBL" id="SLZV01000005">
    <property type="protein sequence ID" value="TCS69127.1"/>
    <property type="molecule type" value="Genomic_DNA"/>
</dbReference>
<evidence type="ECO:0000256" key="3">
    <source>
        <dbReference type="ARBA" id="ARBA00022475"/>
    </source>
</evidence>
<evidence type="ECO:0000259" key="8">
    <source>
        <dbReference type="PROSITE" id="PS50928"/>
    </source>
</evidence>
<dbReference type="RefSeq" id="WP_009263812.1">
    <property type="nucleotide sequence ID" value="NZ_AP031411.1"/>
</dbReference>
<comment type="similarity">
    <text evidence="7">Belongs to the binding-protein-dependent transport system permease family.</text>
</comment>
<dbReference type="SUPFAM" id="SSF161098">
    <property type="entry name" value="MetI-like"/>
    <property type="match status" value="1"/>
</dbReference>
<dbReference type="PROSITE" id="PS50928">
    <property type="entry name" value="ABC_TM1"/>
    <property type="match status" value="1"/>
</dbReference>
<name>A0A4R3JQT9_9FIRM</name>
<keyword evidence="6 7" id="KW-0472">Membrane</keyword>